<evidence type="ECO:0000313" key="1">
    <source>
        <dbReference type="EMBL" id="KAE8920292.1"/>
    </source>
</evidence>
<accession>A0A6A3PZP2</accession>
<dbReference type="Proteomes" id="UP000429523">
    <property type="component" value="Unassembled WGS sequence"/>
</dbReference>
<dbReference type="EMBL" id="QXFZ01004116">
    <property type="protein sequence ID" value="KAE9065640.1"/>
    <property type="molecule type" value="Genomic_DNA"/>
</dbReference>
<dbReference type="AlphaFoldDB" id="A0A6A3PZP2"/>
<dbReference type="Proteomes" id="UP000441208">
    <property type="component" value="Unassembled WGS sequence"/>
</dbReference>
<reference evidence="5 6" key="1">
    <citation type="submission" date="2018-08" db="EMBL/GenBank/DDBJ databases">
        <title>Genomic investigation of the strawberry pathogen Phytophthora fragariae indicates pathogenicity is determined by transcriptional variation in three key races.</title>
        <authorList>
            <person name="Adams T.M."/>
            <person name="Armitage A.D."/>
            <person name="Sobczyk M.K."/>
            <person name="Bates H.J."/>
            <person name="Dunwell J.M."/>
            <person name="Nellist C.F."/>
            <person name="Harrison R.J."/>
        </authorList>
    </citation>
    <scope>NUCLEOTIDE SEQUENCE [LARGE SCALE GENOMIC DNA]</scope>
    <source>
        <strain evidence="4 6">A4</strain>
        <strain evidence="2 7">NOV-5</strain>
        <strain evidence="3 8">NOV-71</strain>
        <strain evidence="1 5">NOV-9</strain>
    </source>
</reference>
<evidence type="ECO:0000313" key="5">
    <source>
        <dbReference type="Proteomes" id="UP000429523"/>
    </source>
</evidence>
<dbReference type="Proteomes" id="UP000437068">
    <property type="component" value="Unassembled WGS sequence"/>
</dbReference>
<evidence type="ECO:0000313" key="3">
    <source>
        <dbReference type="EMBL" id="KAE9065640.1"/>
    </source>
</evidence>
<organism evidence="3 8">
    <name type="scientific">Phytophthora fragariae</name>
    <dbReference type="NCBI Taxonomy" id="53985"/>
    <lineage>
        <taxon>Eukaryota</taxon>
        <taxon>Sar</taxon>
        <taxon>Stramenopiles</taxon>
        <taxon>Oomycota</taxon>
        <taxon>Peronosporomycetes</taxon>
        <taxon>Peronosporales</taxon>
        <taxon>Peronosporaceae</taxon>
        <taxon>Phytophthora</taxon>
    </lineage>
</organism>
<dbReference type="Proteomes" id="UP000440732">
    <property type="component" value="Unassembled WGS sequence"/>
</dbReference>
<sequence>MLVSANAADNASCFYISASVSSANMSSASSSTSGSTSVHDVCMLWRSVSSDVSPVLTPAWLEPPTATDCGAWESLARSATSELPNGCSRM</sequence>
<evidence type="ECO:0000313" key="4">
    <source>
        <dbReference type="EMBL" id="KAE9271085.1"/>
    </source>
</evidence>
<proteinExistence type="predicted"/>
<evidence type="ECO:0000313" key="8">
    <source>
        <dbReference type="Proteomes" id="UP000441208"/>
    </source>
</evidence>
<name>A0A6A3PZP2_9STRA</name>
<evidence type="ECO:0000313" key="2">
    <source>
        <dbReference type="EMBL" id="KAE9060327.1"/>
    </source>
</evidence>
<evidence type="ECO:0000313" key="6">
    <source>
        <dbReference type="Proteomes" id="UP000437068"/>
    </source>
</evidence>
<gene>
    <name evidence="4" type="ORF">PF001_g28533</name>
    <name evidence="2" type="ORF">PF006_g31663</name>
    <name evidence="3" type="ORF">PF007_g28779</name>
    <name evidence="1" type="ORF">PF009_g29412</name>
</gene>
<protein>
    <submittedName>
        <fullName evidence="3">Uncharacterized protein</fullName>
    </submittedName>
</protein>
<comment type="caution">
    <text evidence="3">The sequence shown here is derived from an EMBL/GenBank/DDBJ whole genome shotgun (WGS) entry which is preliminary data.</text>
</comment>
<dbReference type="EMBL" id="QXGF01004104">
    <property type="protein sequence ID" value="KAE8920292.1"/>
    <property type="molecule type" value="Genomic_DNA"/>
</dbReference>
<evidence type="ECO:0000313" key="7">
    <source>
        <dbReference type="Proteomes" id="UP000440732"/>
    </source>
</evidence>
<dbReference type="EMBL" id="QXGA01007382">
    <property type="protein sequence ID" value="KAE9060327.1"/>
    <property type="molecule type" value="Genomic_DNA"/>
</dbReference>
<dbReference type="EMBL" id="QXGE01004316">
    <property type="protein sequence ID" value="KAE9271085.1"/>
    <property type="molecule type" value="Genomic_DNA"/>
</dbReference>